<evidence type="ECO:0000313" key="2">
    <source>
        <dbReference type="EMBL" id="ASN06433.1"/>
    </source>
</evidence>
<gene>
    <name evidence="2" type="ORF">CFK40_16115</name>
</gene>
<dbReference type="KEGG" id="vne:CFK40_16115"/>
<dbReference type="RefSeq" id="WP_089533431.1">
    <property type="nucleotide sequence ID" value="NZ_CP022437.1"/>
</dbReference>
<reference evidence="2 3" key="1">
    <citation type="journal article" date="2003" name="Int. J. Syst. Evol. Microbiol.">
        <title>Virgibacillus carmonensis sp. nov., Virgibacillus necropolis sp. nov. and Virgibacillus picturae sp. nov., three novel species isolated from deteriorated mural paintings, transfer of the species of the genus salibacillus to Virgibacillus, as Virgibacillus marismortui comb. nov. and Virgibacillus salexigens comb. nov., and emended description of the genus Virgibacillus.</title>
        <authorList>
            <person name="Heyrman J."/>
            <person name="Logan N.A."/>
            <person name="Busse H.J."/>
            <person name="Balcaen A."/>
            <person name="Lebbe L."/>
            <person name="Rodriguez-Diaz M."/>
            <person name="Swings J."/>
            <person name="De Vos P."/>
        </authorList>
    </citation>
    <scope>NUCLEOTIDE SEQUENCE [LARGE SCALE GENOMIC DNA]</scope>
    <source>
        <strain evidence="2 3">LMG 19488</strain>
    </source>
</reference>
<evidence type="ECO:0000256" key="1">
    <source>
        <dbReference type="SAM" id="Phobius"/>
    </source>
</evidence>
<keyword evidence="3" id="KW-1185">Reference proteome</keyword>
<name>A0A221MFI3_9BACI</name>
<dbReference type="OrthoDB" id="2706699at2"/>
<keyword evidence="1" id="KW-0812">Transmembrane</keyword>
<protein>
    <submittedName>
        <fullName evidence="2">Uncharacterized protein</fullName>
    </submittedName>
</protein>
<feature type="transmembrane region" description="Helical" evidence="1">
    <location>
        <begin position="21"/>
        <end position="39"/>
    </location>
</feature>
<keyword evidence="1" id="KW-1133">Transmembrane helix</keyword>
<organism evidence="2 3">
    <name type="scientific">Virgibacillus necropolis</name>
    <dbReference type="NCBI Taxonomy" id="163877"/>
    <lineage>
        <taxon>Bacteria</taxon>
        <taxon>Bacillati</taxon>
        <taxon>Bacillota</taxon>
        <taxon>Bacilli</taxon>
        <taxon>Bacillales</taxon>
        <taxon>Bacillaceae</taxon>
        <taxon>Virgibacillus</taxon>
    </lineage>
</organism>
<dbReference type="Proteomes" id="UP000204391">
    <property type="component" value="Chromosome"/>
</dbReference>
<keyword evidence="1" id="KW-0472">Membrane</keyword>
<dbReference type="AlphaFoldDB" id="A0A221MFI3"/>
<sequence>MREWWNRKKEKMRKRKENNDNYRFLDFMLDVLFWIPELVLLPFRMIIWLFSGIGRLLRGLFDIV</sequence>
<evidence type="ECO:0000313" key="3">
    <source>
        <dbReference type="Proteomes" id="UP000204391"/>
    </source>
</evidence>
<dbReference type="EMBL" id="CP022437">
    <property type="protein sequence ID" value="ASN06433.1"/>
    <property type="molecule type" value="Genomic_DNA"/>
</dbReference>
<accession>A0A221MFI3</accession>
<proteinExistence type="predicted"/>